<feature type="chain" id="PRO_5037389504" evidence="2">
    <location>
        <begin position="22"/>
        <end position="1514"/>
    </location>
</feature>
<dbReference type="InterPro" id="IPR013783">
    <property type="entry name" value="Ig-like_fold"/>
</dbReference>
<dbReference type="InterPro" id="IPR011043">
    <property type="entry name" value="Gal_Oxase/kelch_b-propeller"/>
</dbReference>
<proteinExistence type="predicted"/>
<feature type="region of interest" description="Disordered" evidence="1">
    <location>
        <begin position="923"/>
        <end position="944"/>
    </location>
</feature>
<dbReference type="NCBIfam" id="NF038128">
    <property type="entry name" value="choice_anch_J"/>
    <property type="match status" value="2"/>
</dbReference>
<dbReference type="Pfam" id="PF19910">
    <property type="entry name" value="DUF6383"/>
    <property type="match status" value="1"/>
</dbReference>
<evidence type="ECO:0000313" key="5">
    <source>
        <dbReference type="Proteomes" id="UP000757103"/>
    </source>
</evidence>
<protein>
    <submittedName>
        <fullName evidence="4">Choice-of-anchor J domain-containing protein</fullName>
    </submittedName>
</protein>
<gene>
    <name evidence="4" type="ORF">K8U91_02445</name>
</gene>
<reference evidence="4" key="1">
    <citation type="journal article" date="2021" name="PeerJ">
        <title>Extensive microbial diversity within the chicken gut microbiome revealed by metagenomics and culture.</title>
        <authorList>
            <person name="Gilroy R."/>
            <person name="Ravi A."/>
            <person name="Getino M."/>
            <person name="Pursley I."/>
            <person name="Horton D.L."/>
            <person name="Alikhan N.F."/>
            <person name="Baker D."/>
            <person name="Gharbi K."/>
            <person name="Hall N."/>
            <person name="Watson M."/>
            <person name="Adriaenssens E.M."/>
            <person name="Foster-Nyarko E."/>
            <person name="Jarju S."/>
            <person name="Secka A."/>
            <person name="Antonio M."/>
            <person name="Oren A."/>
            <person name="Chaudhuri R.R."/>
            <person name="La Ragione R."/>
            <person name="Hildebrand F."/>
            <person name="Pallen M.J."/>
        </authorList>
    </citation>
    <scope>NUCLEOTIDE SEQUENCE</scope>
    <source>
        <strain evidence="4">CHK121-7720</strain>
    </source>
</reference>
<dbReference type="Gene3D" id="2.60.120.200">
    <property type="match status" value="2"/>
</dbReference>
<feature type="domain" description="Fibronectin type-III" evidence="3">
    <location>
        <begin position="798"/>
        <end position="895"/>
    </location>
</feature>
<organism evidence="4 5">
    <name type="scientific">Barnesiella viscericola</name>
    <dbReference type="NCBI Taxonomy" id="397865"/>
    <lineage>
        <taxon>Bacteria</taxon>
        <taxon>Pseudomonadati</taxon>
        <taxon>Bacteroidota</taxon>
        <taxon>Bacteroidia</taxon>
        <taxon>Bacteroidales</taxon>
        <taxon>Barnesiellaceae</taxon>
        <taxon>Barnesiella</taxon>
    </lineage>
</organism>
<accession>A0A921STW5</accession>
<evidence type="ECO:0000256" key="1">
    <source>
        <dbReference type="SAM" id="MobiDB-lite"/>
    </source>
</evidence>
<dbReference type="Gene3D" id="2.60.40.10">
    <property type="entry name" value="Immunoglobulins"/>
    <property type="match status" value="2"/>
</dbReference>
<evidence type="ECO:0000256" key="2">
    <source>
        <dbReference type="SAM" id="SignalP"/>
    </source>
</evidence>
<dbReference type="EMBL" id="DYUD01000010">
    <property type="protein sequence ID" value="HJG88325.1"/>
    <property type="molecule type" value="Genomic_DNA"/>
</dbReference>
<dbReference type="SMART" id="SM00060">
    <property type="entry name" value="FN3"/>
    <property type="match status" value="4"/>
</dbReference>
<dbReference type="PROSITE" id="PS50853">
    <property type="entry name" value="FN3"/>
    <property type="match status" value="1"/>
</dbReference>
<dbReference type="InterPro" id="IPR036116">
    <property type="entry name" value="FN3_sf"/>
</dbReference>
<evidence type="ECO:0000259" key="3">
    <source>
        <dbReference type="PROSITE" id="PS50853"/>
    </source>
</evidence>
<name>A0A921STW5_9BACT</name>
<evidence type="ECO:0000313" key="4">
    <source>
        <dbReference type="EMBL" id="HJG88325.1"/>
    </source>
</evidence>
<dbReference type="Proteomes" id="UP000757103">
    <property type="component" value="Unassembled WGS sequence"/>
</dbReference>
<sequence length="1514" mass="163573">MKKWLCALVILTGGLWASVGAQNSSRVLLEETHQVKNDPELVRQFMEKSKNFQRRTTSSGNDFQQVRSWVRKKDFIAAAPSLSNLKLNGAVVYDENRDVNTFGIYSFSAQAPVIRKEVTLIPRLSAGGGAIYSDGKLYVYDYSVDYGSVSSSRYTVYDAVTGEELTYKNMGYDLGPVYRNAAVSCAKDPVSGTVYCCSYGYNDQTRELCYILSTWNLEGMSKDSIALLSKPMQVMACASDGKLYGISASTATEGNNGGVLYEIDKTTGALREIGDTQVSPKYTQSAVINPADDTFYWFANEEDEAANLYTVDLTTGTATLIGALPYGDQVVGAYIPDPEAADGAPSTPGNLSVSFEHGALSGTVSFDIPGETYSGAPLTGPISYKISGNGSVLATGEAEAGTRVDCPVTVPASALYKLEVVLTNSVGDSPVSDVTLYIGKDAPLAVNNLTVVRTGDVNTVTWNTPVGTKNGGYMDKADLRYKIVRMPDNVQVAENHADTIFSEIFTTEELALYSYVVTPYNDGIEGESATSNSVSVGEALTPPYEQDFTDKNALGLFTVVDVNGDGKTWSYSSGTVRYSYHMKNQADDWLITPPLKLQQGYEYEFSFDTYVLSSRSEEKMEVKMGTAATVEAMNMVVMEERTYTNTRTSPKTETFSIKPEADGVYYIGFHAVSDANKGNLTLDNIRLGAPVSANVPGAVENLTLTPGAQGALSVTIDFTAPTRNLEGGELTELTAIDVRRGETLVKTFENPETGAALQLVDNDVAEGENVYQVVARNSFGEGAALLDTVWVGIDEPLAPQSVTFVDHGDGTGLLSWSEVSETGKNGGYVNPREVVYTLYDADRKVVAEGVEGLQYELDALNNSMPQVLTYFSVVAQNGKGVSEATQSNSRLVGPSYPLPYTESFAGAEVTHGPWTTELLSGKSYDSSWDPRPDQSQDNDGGSADFQAYAVGASTRIYSPKIDISTVDNPRLNAWILIPTGGVRVRFQVSVDYADWTDVETFETADEWTRINVDLAPYKSKNLRLALVGECVEDFNFAYVDNIEIRNYLTDNLQAVAITGPAKADFKKEAQYAVTVLNEGVNEASRFTVDLVDSEDRVLASKSVESLASQGTVNVEIPYTPSIEMAGTDLVVYGVVKYDLDQNLDDNRTATAVTTRVNGSSYPVATGLTGRCEGSAVRLSWTAPSLDQPVAETVTDGFEDYDPFTVNGFGAWTVADVDGGNTYVFGESQAWPNAGAPQAFMIFDVTAEPVAGLGVDERFMMDATHGSKLAVCWSSDPKTTQLGHNDDWLISPHLAAEGQTVSFQAKAYDAQYAESMEVYYSTTGNAVEDFTNNLDKVASVPADEWTTYTYELPAGATYFAIRCVSENAFLLGIDNVTYKPQPVLPEELSVESYNVYRNGEWLGNTASTEYSDETPGDGDNVYAVSVVYNLGESILSAPCTVGTSGMESNLLQGCKVYVENGAVVICGAAGNRASISDLSGVLLYSEVCSDVTTVPLNRGIYIVRLLNKSIKVIVD</sequence>
<comment type="caution">
    <text evidence="4">The sequence shown here is derived from an EMBL/GenBank/DDBJ whole genome shotgun (WGS) entry which is preliminary data.</text>
</comment>
<dbReference type="SUPFAM" id="SSF49265">
    <property type="entry name" value="Fibronectin type III"/>
    <property type="match status" value="1"/>
</dbReference>
<dbReference type="InterPro" id="IPR045963">
    <property type="entry name" value="DUF6383"/>
</dbReference>
<dbReference type="RefSeq" id="WP_273305383.1">
    <property type="nucleotide sequence ID" value="NZ_DYUD01000010.1"/>
</dbReference>
<feature type="signal peptide" evidence="2">
    <location>
        <begin position="1"/>
        <end position="21"/>
    </location>
</feature>
<dbReference type="SUPFAM" id="SSF50965">
    <property type="entry name" value="Galactose oxidase, central domain"/>
    <property type="match status" value="1"/>
</dbReference>
<keyword evidence="2" id="KW-0732">Signal</keyword>
<dbReference type="InterPro" id="IPR003961">
    <property type="entry name" value="FN3_dom"/>
</dbReference>
<reference evidence="4" key="2">
    <citation type="submission" date="2021-09" db="EMBL/GenBank/DDBJ databases">
        <authorList>
            <person name="Gilroy R."/>
        </authorList>
    </citation>
    <scope>NUCLEOTIDE SEQUENCE</scope>
    <source>
        <strain evidence="4">CHK121-7720</strain>
    </source>
</reference>